<gene>
    <name evidence="1" type="ORF">A3F84_16660</name>
</gene>
<dbReference type="Pfam" id="PF13711">
    <property type="entry name" value="DUF4160"/>
    <property type="match status" value="1"/>
</dbReference>
<dbReference type="AlphaFoldDB" id="A0A1F6D2M3"/>
<dbReference type="InterPro" id="IPR025427">
    <property type="entry name" value="DUF4160"/>
</dbReference>
<proteinExistence type="predicted"/>
<dbReference type="Proteomes" id="UP000178606">
    <property type="component" value="Unassembled WGS sequence"/>
</dbReference>
<accession>A0A1F6D2M3</accession>
<comment type="caution">
    <text evidence="1">The sequence shown here is derived from an EMBL/GenBank/DDBJ whole genome shotgun (WGS) entry which is preliminary data.</text>
</comment>
<evidence type="ECO:0000313" key="2">
    <source>
        <dbReference type="Proteomes" id="UP000178606"/>
    </source>
</evidence>
<protein>
    <submittedName>
        <fullName evidence="1">Transcriptional regulator</fullName>
    </submittedName>
</protein>
<sequence length="86" mass="9850">MPEIARFFGIIITMFYDEHNPPHFHARYAGDKAAIEIASLRVLEGRLPSRVLGLVVEWASGHQEELMANWDAARIDKPLRKIQPLQ</sequence>
<reference evidence="1 2" key="1">
    <citation type="journal article" date="2016" name="Nat. Commun.">
        <title>Thousands of microbial genomes shed light on interconnected biogeochemical processes in an aquifer system.</title>
        <authorList>
            <person name="Anantharaman K."/>
            <person name="Brown C.T."/>
            <person name="Hug L.A."/>
            <person name="Sharon I."/>
            <person name="Castelle C.J."/>
            <person name="Probst A.J."/>
            <person name="Thomas B.C."/>
            <person name="Singh A."/>
            <person name="Wilkins M.J."/>
            <person name="Karaoz U."/>
            <person name="Brodie E.L."/>
            <person name="Williams K.H."/>
            <person name="Hubbard S.S."/>
            <person name="Banfield J.F."/>
        </authorList>
    </citation>
    <scope>NUCLEOTIDE SEQUENCE [LARGE SCALE GENOMIC DNA]</scope>
    <source>
        <strain evidence="2">RIFCSPLOWO2_12_FULL_64_10</strain>
    </source>
</reference>
<name>A0A1F6D2M3_HANXR</name>
<evidence type="ECO:0000313" key="1">
    <source>
        <dbReference type="EMBL" id="OGG55551.1"/>
    </source>
</evidence>
<dbReference type="EMBL" id="MFKF01000071">
    <property type="protein sequence ID" value="OGG55551.1"/>
    <property type="molecule type" value="Genomic_DNA"/>
</dbReference>
<organism evidence="1 2">
    <name type="scientific">Handelsmanbacteria sp. (strain RIFCSPLOWO2_12_FULL_64_10)</name>
    <dbReference type="NCBI Taxonomy" id="1817868"/>
    <lineage>
        <taxon>Bacteria</taxon>
        <taxon>Candidatus Handelsmaniibacteriota</taxon>
    </lineage>
</organism>